<dbReference type="STRING" id="4555.K3ZZT3"/>
<dbReference type="PANTHER" id="PTHR34676:SF17">
    <property type="entry name" value="OS06G0684500 PROTEIN"/>
    <property type="match status" value="1"/>
</dbReference>
<dbReference type="PANTHER" id="PTHR34676">
    <property type="entry name" value="DUF4219 DOMAIN-CONTAINING PROTEIN-RELATED"/>
    <property type="match status" value="1"/>
</dbReference>
<proteinExistence type="predicted"/>
<dbReference type="EMBL" id="AGNK02001139">
    <property type="status" value="NOT_ANNOTATED_CDS"/>
    <property type="molecule type" value="Genomic_DNA"/>
</dbReference>
<name>K3ZZT3_SETIT</name>
<dbReference type="eggNOG" id="KOG0017">
    <property type="taxonomic scope" value="Eukaryota"/>
</dbReference>
<keyword evidence="2" id="KW-1185">Reference proteome</keyword>
<dbReference type="Pfam" id="PF14223">
    <property type="entry name" value="Retrotran_gag_2"/>
    <property type="match status" value="1"/>
</dbReference>
<sequence>MRDYLIAVNPALWDIVEVGITFPCGDATLTQDQGIDIQRNYQALRLIKSSLCAEEFDKIDGLQSAKEVWDTLFINHQGRRRVREGRIRALESELNRFIIRENETPQDMYNRLNKIINKIKSLGSDKWGRREVVDKILLAYMARDVQLPI</sequence>
<reference evidence="2" key="1">
    <citation type="journal article" date="2012" name="Nat. Biotechnol.">
        <title>Reference genome sequence of the model plant Setaria.</title>
        <authorList>
            <person name="Bennetzen J.L."/>
            <person name="Schmutz J."/>
            <person name="Wang H."/>
            <person name="Percifield R."/>
            <person name="Hawkins J."/>
            <person name="Pontaroli A.C."/>
            <person name="Estep M."/>
            <person name="Feng L."/>
            <person name="Vaughn J.N."/>
            <person name="Grimwood J."/>
            <person name="Jenkins J."/>
            <person name="Barry K."/>
            <person name="Lindquist E."/>
            <person name="Hellsten U."/>
            <person name="Deshpande S."/>
            <person name="Wang X."/>
            <person name="Wu X."/>
            <person name="Mitros T."/>
            <person name="Triplett J."/>
            <person name="Yang X."/>
            <person name="Ye C.Y."/>
            <person name="Mauro-Herrera M."/>
            <person name="Wang L."/>
            <person name="Li P."/>
            <person name="Sharma M."/>
            <person name="Sharma R."/>
            <person name="Ronald P.C."/>
            <person name="Panaud O."/>
            <person name="Kellogg E.A."/>
            <person name="Brutnell T.P."/>
            <person name="Doust A.N."/>
            <person name="Tuskan G.A."/>
            <person name="Rokhsar D."/>
            <person name="Devos K.M."/>
        </authorList>
    </citation>
    <scope>NUCLEOTIDE SEQUENCE [LARGE SCALE GENOMIC DNA]</scope>
    <source>
        <strain evidence="2">cv. Yugu1</strain>
    </source>
</reference>
<dbReference type="Gramene" id="KQL24854">
    <property type="protein sequence ID" value="KQL24854"/>
    <property type="gene ID" value="SETIT_032118mg"/>
</dbReference>
<dbReference type="HOGENOM" id="CLU_1752880_0_0_1"/>
<protein>
    <submittedName>
        <fullName evidence="1">Uncharacterized protein</fullName>
    </submittedName>
</protein>
<reference evidence="1" key="2">
    <citation type="submission" date="2018-08" db="UniProtKB">
        <authorList>
            <consortium name="EnsemblPlants"/>
        </authorList>
    </citation>
    <scope>IDENTIFICATION</scope>
    <source>
        <strain evidence="1">Yugu1</strain>
    </source>
</reference>
<dbReference type="OMA" id="QMAVIQV"/>
<evidence type="ECO:0000313" key="1">
    <source>
        <dbReference type="EnsemblPlants" id="KQL24854"/>
    </source>
</evidence>
<dbReference type="InParanoid" id="K3ZZT3"/>
<dbReference type="Proteomes" id="UP000004995">
    <property type="component" value="Unassembled WGS sequence"/>
</dbReference>
<dbReference type="EnsemblPlants" id="KQL24854">
    <property type="protein sequence ID" value="KQL24854"/>
    <property type="gene ID" value="SETIT_032118mg"/>
</dbReference>
<organism evidence="1 2">
    <name type="scientific">Setaria italica</name>
    <name type="common">Foxtail millet</name>
    <name type="synonym">Panicum italicum</name>
    <dbReference type="NCBI Taxonomy" id="4555"/>
    <lineage>
        <taxon>Eukaryota</taxon>
        <taxon>Viridiplantae</taxon>
        <taxon>Streptophyta</taxon>
        <taxon>Embryophyta</taxon>
        <taxon>Tracheophyta</taxon>
        <taxon>Spermatophyta</taxon>
        <taxon>Magnoliopsida</taxon>
        <taxon>Liliopsida</taxon>
        <taxon>Poales</taxon>
        <taxon>Poaceae</taxon>
        <taxon>PACMAD clade</taxon>
        <taxon>Panicoideae</taxon>
        <taxon>Panicodae</taxon>
        <taxon>Paniceae</taxon>
        <taxon>Cenchrinae</taxon>
        <taxon>Setaria</taxon>
    </lineage>
</organism>
<dbReference type="AlphaFoldDB" id="K3ZZT3"/>
<accession>K3ZZT3</accession>
<evidence type="ECO:0000313" key="2">
    <source>
        <dbReference type="Proteomes" id="UP000004995"/>
    </source>
</evidence>